<gene>
    <name evidence="1" type="ORF">UFOPK2423_00673</name>
    <name evidence="2" type="ORF">UFOPK4367_00936</name>
</gene>
<dbReference type="EMBL" id="CAFBRC010000057">
    <property type="protein sequence ID" value="CAB5076208.1"/>
    <property type="molecule type" value="Genomic_DNA"/>
</dbReference>
<sequence>MGSRRHVSGRFYPGAMIIDCDTCVIPTLGRAHECAECVVTHLLSITGVPVTSGASGSLPTPSPEHLAALEVLVDSGLVPPSKHLSATG</sequence>
<dbReference type="EMBL" id="CAEZXN010000011">
    <property type="protein sequence ID" value="CAB4692536.1"/>
    <property type="molecule type" value="Genomic_DNA"/>
</dbReference>
<proteinExistence type="predicted"/>
<evidence type="ECO:0000313" key="2">
    <source>
        <dbReference type="EMBL" id="CAB5076208.1"/>
    </source>
</evidence>
<reference evidence="1" key="1">
    <citation type="submission" date="2020-05" db="EMBL/GenBank/DDBJ databases">
        <authorList>
            <person name="Chiriac C."/>
            <person name="Salcher M."/>
            <person name="Ghai R."/>
            <person name="Kavagutti S V."/>
        </authorList>
    </citation>
    <scope>NUCLEOTIDE SEQUENCE</scope>
</reference>
<evidence type="ECO:0000313" key="1">
    <source>
        <dbReference type="EMBL" id="CAB4692536.1"/>
    </source>
</evidence>
<organism evidence="1">
    <name type="scientific">freshwater metagenome</name>
    <dbReference type="NCBI Taxonomy" id="449393"/>
    <lineage>
        <taxon>unclassified sequences</taxon>
        <taxon>metagenomes</taxon>
        <taxon>ecological metagenomes</taxon>
    </lineage>
</organism>
<protein>
    <submittedName>
        <fullName evidence="1">Unannotated protein</fullName>
    </submittedName>
</protein>
<dbReference type="AlphaFoldDB" id="A0A6J6P188"/>
<name>A0A6J6P188_9ZZZZ</name>
<accession>A0A6J6P188</accession>